<protein>
    <submittedName>
        <fullName evidence="2">Hotdog domain-containing protein</fullName>
    </submittedName>
</protein>
<dbReference type="EMBL" id="BAAALS010000007">
    <property type="protein sequence ID" value="GAA1748529.1"/>
    <property type="molecule type" value="Genomic_DNA"/>
</dbReference>
<dbReference type="InterPro" id="IPR029069">
    <property type="entry name" value="HotDog_dom_sf"/>
</dbReference>
<evidence type="ECO:0000313" key="3">
    <source>
        <dbReference type="Proteomes" id="UP001500655"/>
    </source>
</evidence>
<reference evidence="2 3" key="1">
    <citation type="journal article" date="2019" name="Int. J. Syst. Evol. Microbiol.">
        <title>The Global Catalogue of Microorganisms (GCM) 10K type strain sequencing project: providing services to taxonomists for standard genome sequencing and annotation.</title>
        <authorList>
            <consortium name="The Broad Institute Genomics Platform"/>
            <consortium name="The Broad Institute Genome Sequencing Center for Infectious Disease"/>
            <person name="Wu L."/>
            <person name="Ma J."/>
        </authorList>
    </citation>
    <scope>NUCLEOTIDE SEQUENCE [LARGE SCALE GENOMIC DNA]</scope>
    <source>
        <strain evidence="2 3">JCM 13249</strain>
    </source>
</reference>
<keyword evidence="3" id="KW-1185">Reference proteome</keyword>
<proteinExistence type="predicted"/>
<accession>A0ABN2K546</accession>
<dbReference type="CDD" id="cd00586">
    <property type="entry name" value="4HBT"/>
    <property type="match status" value="1"/>
</dbReference>
<dbReference type="Proteomes" id="UP001500655">
    <property type="component" value="Unassembled WGS sequence"/>
</dbReference>
<sequence>MTGHTRTVTVHFDDLDAMGIVHNARYALMLERAITAFWAERGHSITASGPTSTDVINAVREFSITYHRPIRGTGDVNLRFWLEKLGETSAVVGFEFTSPDGDELYADGRRVNVKLDPRTLRPAAWSEEARGIAAGLLRTPEKISH</sequence>
<dbReference type="PANTHER" id="PTHR31793:SF24">
    <property type="entry name" value="LONG-CHAIN ACYL-COA THIOESTERASE FADM"/>
    <property type="match status" value="1"/>
</dbReference>
<dbReference type="Pfam" id="PF03061">
    <property type="entry name" value="4HBT"/>
    <property type="match status" value="1"/>
</dbReference>
<comment type="caution">
    <text evidence="2">The sequence shown here is derived from an EMBL/GenBank/DDBJ whole genome shotgun (WGS) entry which is preliminary data.</text>
</comment>
<evidence type="ECO:0000313" key="2">
    <source>
        <dbReference type="EMBL" id="GAA1748529.1"/>
    </source>
</evidence>
<dbReference type="InterPro" id="IPR050563">
    <property type="entry name" value="4-hydroxybenzoyl-CoA_TE"/>
</dbReference>
<dbReference type="SUPFAM" id="SSF54637">
    <property type="entry name" value="Thioesterase/thiol ester dehydrase-isomerase"/>
    <property type="match status" value="1"/>
</dbReference>
<organism evidence="2 3">
    <name type="scientific">Luedemannella helvata</name>
    <dbReference type="NCBI Taxonomy" id="349315"/>
    <lineage>
        <taxon>Bacteria</taxon>
        <taxon>Bacillati</taxon>
        <taxon>Actinomycetota</taxon>
        <taxon>Actinomycetes</taxon>
        <taxon>Micromonosporales</taxon>
        <taxon>Micromonosporaceae</taxon>
        <taxon>Luedemannella</taxon>
    </lineage>
</organism>
<evidence type="ECO:0000259" key="1">
    <source>
        <dbReference type="Pfam" id="PF03061"/>
    </source>
</evidence>
<dbReference type="RefSeq" id="WP_344079139.1">
    <property type="nucleotide sequence ID" value="NZ_BAAALS010000007.1"/>
</dbReference>
<gene>
    <name evidence="2" type="ORF">GCM10009681_19730</name>
</gene>
<dbReference type="Gene3D" id="3.10.129.10">
    <property type="entry name" value="Hotdog Thioesterase"/>
    <property type="match status" value="1"/>
</dbReference>
<feature type="domain" description="Thioesterase" evidence="1">
    <location>
        <begin position="18"/>
        <end position="103"/>
    </location>
</feature>
<dbReference type="PANTHER" id="PTHR31793">
    <property type="entry name" value="4-HYDROXYBENZOYL-COA THIOESTERASE FAMILY MEMBER"/>
    <property type="match status" value="1"/>
</dbReference>
<name>A0ABN2K546_9ACTN</name>
<dbReference type="InterPro" id="IPR006683">
    <property type="entry name" value="Thioestr_dom"/>
</dbReference>